<accession>A0A158BJV0</accession>
<keyword evidence="3" id="KW-1185">Reference proteome</keyword>
<comment type="caution">
    <text evidence="2">The sequence shown here is derived from an EMBL/GenBank/DDBJ whole genome shotgun (WGS) entry which is preliminary data.</text>
</comment>
<dbReference type="RefSeq" id="WP_061176082.1">
    <property type="nucleotide sequence ID" value="NZ_FCOE02000011.1"/>
</dbReference>
<dbReference type="OrthoDB" id="9813321at2"/>
<dbReference type="Proteomes" id="UP000054911">
    <property type="component" value="Unassembled WGS sequence"/>
</dbReference>
<dbReference type="InterPro" id="IPR013429">
    <property type="entry name" value="Regulatory_FmdB_Zinc_ribbon"/>
</dbReference>
<proteinExistence type="predicted"/>
<feature type="domain" description="Putative regulatory protein FmdB zinc ribbon" evidence="1">
    <location>
        <begin position="1"/>
        <end position="42"/>
    </location>
</feature>
<name>A0A158BJV0_9BURK</name>
<gene>
    <name evidence="2" type="ORF">AWB80_03653</name>
</gene>
<evidence type="ECO:0000313" key="3">
    <source>
        <dbReference type="Proteomes" id="UP000054911"/>
    </source>
</evidence>
<dbReference type="Pfam" id="PF09723">
    <property type="entry name" value="Zn_ribbon_8"/>
    <property type="match status" value="1"/>
</dbReference>
<evidence type="ECO:0000313" key="2">
    <source>
        <dbReference type="EMBL" id="SAK70352.1"/>
    </source>
</evidence>
<protein>
    <submittedName>
        <fullName evidence="2">FmdB family regulatory protein</fullName>
    </submittedName>
</protein>
<sequence>MPFYDYECATCGAFEAARRIAERDEPAACPQCSATAARVTIGAPSVGGASASTSGAGAEDAGSYGMQHRGGCLCCR</sequence>
<dbReference type="NCBIfam" id="TIGR02605">
    <property type="entry name" value="CxxC_CxxC_SSSS"/>
    <property type="match status" value="1"/>
</dbReference>
<dbReference type="SMART" id="SM00834">
    <property type="entry name" value="CxxC_CXXC_SSSS"/>
    <property type="match status" value="1"/>
</dbReference>
<evidence type="ECO:0000259" key="1">
    <source>
        <dbReference type="SMART" id="SM00834"/>
    </source>
</evidence>
<organism evidence="2 3">
    <name type="scientific">Caballeronia pedi</name>
    <dbReference type="NCBI Taxonomy" id="1777141"/>
    <lineage>
        <taxon>Bacteria</taxon>
        <taxon>Pseudomonadati</taxon>
        <taxon>Pseudomonadota</taxon>
        <taxon>Betaproteobacteria</taxon>
        <taxon>Burkholderiales</taxon>
        <taxon>Burkholderiaceae</taxon>
        <taxon>Caballeronia</taxon>
    </lineage>
</organism>
<reference evidence="2" key="1">
    <citation type="submission" date="2016-01" db="EMBL/GenBank/DDBJ databases">
        <authorList>
            <person name="Peeters C."/>
        </authorList>
    </citation>
    <scope>NUCLEOTIDE SEQUENCE [LARGE SCALE GENOMIC DNA]</scope>
    <source>
        <strain evidence="2">LMG 29323</strain>
    </source>
</reference>
<dbReference type="EMBL" id="FCOE02000011">
    <property type="protein sequence ID" value="SAK70352.1"/>
    <property type="molecule type" value="Genomic_DNA"/>
</dbReference>
<dbReference type="STRING" id="1777141.AWB80_03653"/>
<dbReference type="AlphaFoldDB" id="A0A158BJV0"/>